<proteinExistence type="predicted"/>
<keyword evidence="2" id="KW-1185">Reference proteome</keyword>
<reference evidence="1" key="1">
    <citation type="submission" date="2021-06" db="EMBL/GenBank/DDBJ databases">
        <authorList>
            <person name="Kallberg Y."/>
            <person name="Tangrot J."/>
            <person name="Rosling A."/>
        </authorList>
    </citation>
    <scope>NUCLEOTIDE SEQUENCE</scope>
    <source>
        <strain evidence="1">FL966</strain>
    </source>
</reference>
<sequence>MYKCFGVALTTPLVARQNGLPLCDLGKLILCSITLSLDRDPLEVVLVEKGVICTKNKLANCTKGDDEVAK</sequence>
<evidence type="ECO:0000313" key="2">
    <source>
        <dbReference type="Proteomes" id="UP000789759"/>
    </source>
</evidence>
<comment type="caution">
    <text evidence="1">The sequence shown here is derived from an EMBL/GenBank/DDBJ whole genome shotgun (WGS) entry which is preliminary data.</text>
</comment>
<gene>
    <name evidence="1" type="ORF">CPELLU_LOCUS14764</name>
</gene>
<accession>A0A9N9NQH8</accession>
<dbReference type="AlphaFoldDB" id="A0A9N9NQH8"/>
<dbReference type="EMBL" id="CAJVQA010018077">
    <property type="protein sequence ID" value="CAG8752051.1"/>
    <property type="molecule type" value="Genomic_DNA"/>
</dbReference>
<dbReference type="Proteomes" id="UP000789759">
    <property type="component" value="Unassembled WGS sequence"/>
</dbReference>
<name>A0A9N9NQH8_9GLOM</name>
<feature type="non-terminal residue" evidence="1">
    <location>
        <position position="1"/>
    </location>
</feature>
<protein>
    <submittedName>
        <fullName evidence="1">19110_t:CDS:1</fullName>
    </submittedName>
</protein>
<organism evidence="1 2">
    <name type="scientific">Cetraspora pellucida</name>
    <dbReference type="NCBI Taxonomy" id="1433469"/>
    <lineage>
        <taxon>Eukaryota</taxon>
        <taxon>Fungi</taxon>
        <taxon>Fungi incertae sedis</taxon>
        <taxon>Mucoromycota</taxon>
        <taxon>Glomeromycotina</taxon>
        <taxon>Glomeromycetes</taxon>
        <taxon>Diversisporales</taxon>
        <taxon>Gigasporaceae</taxon>
        <taxon>Cetraspora</taxon>
    </lineage>
</organism>
<evidence type="ECO:0000313" key="1">
    <source>
        <dbReference type="EMBL" id="CAG8752051.1"/>
    </source>
</evidence>